<gene>
    <name evidence="1" type="ORF">NPIL_452511</name>
</gene>
<organism evidence="1 2">
    <name type="scientific">Nephila pilipes</name>
    <name type="common">Giant wood spider</name>
    <name type="synonym">Nephila maculata</name>
    <dbReference type="NCBI Taxonomy" id="299642"/>
    <lineage>
        <taxon>Eukaryota</taxon>
        <taxon>Metazoa</taxon>
        <taxon>Ecdysozoa</taxon>
        <taxon>Arthropoda</taxon>
        <taxon>Chelicerata</taxon>
        <taxon>Arachnida</taxon>
        <taxon>Araneae</taxon>
        <taxon>Araneomorphae</taxon>
        <taxon>Entelegynae</taxon>
        <taxon>Araneoidea</taxon>
        <taxon>Nephilidae</taxon>
        <taxon>Nephila</taxon>
    </lineage>
</organism>
<comment type="caution">
    <text evidence="1">The sequence shown here is derived from an EMBL/GenBank/DDBJ whole genome shotgun (WGS) entry which is preliminary data.</text>
</comment>
<dbReference type="AlphaFoldDB" id="A0A8X6TWH5"/>
<proteinExistence type="predicted"/>
<dbReference type="EMBL" id="BMAW01019586">
    <property type="protein sequence ID" value="GFT64152.1"/>
    <property type="molecule type" value="Genomic_DNA"/>
</dbReference>
<reference evidence="1" key="1">
    <citation type="submission" date="2020-08" db="EMBL/GenBank/DDBJ databases">
        <title>Multicomponent nature underlies the extraordinary mechanical properties of spider dragline silk.</title>
        <authorList>
            <person name="Kono N."/>
            <person name="Nakamura H."/>
            <person name="Mori M."/>
            <person name="Yoshida Y."/>
            <person name="Ohtoshi R."/>
            <person name="Malay A.D."/>
            <person name="Moran D.A.P."/>
            <person name="Tomita M."/>
            <person name="Numata K."/>
            <person name="Arakawa K."/>
        </authorList>
    </citation>
    <scope>NUCLEOTIDE SEQUENCE</scope>
</reference>
<accession>A0A8X6TWH5</accession>
<dbReference type="Proteomes" id="UP000887013">
    <property type="component" value="Unassembled WGS sequence"/>
</dbReference>
<protein>
    <submittedName>
        <fullName evidence="1">Uncharacterized protein</fullName>
    </submittedName>
</protein>
<evidence type="ECO:0000313" key="1">
    <source>
        <dbReference type="EMBL" id="GFT64152.1"/>
    </source>
</evidence>
<evidence type="ECO:0000313" key="2">
    <source>
        <dbReference type="Proteomes" id="UP000887013"/>
    </source>
</evidence>
<name>A0A8X6TWH5_NEPPI</name>
<sequence>MCFLSYSGIPDASSSTKLNQSISATLYWMLKLNFLRSQRFLLNRFCNIVLDTKIQHSSFTAQIRFNLLCPQRSLLDHFRNHCAYSEIQSSLSTEQLQFPCSRVLEAHIHCSQRCSSDFSVVL</sequence>
<keyword evidence="2" id="KW-1185">Reference proteome</keyword>